<comment type="caution">
    <text evidence="7">The sequence shown here is derived from an EMBL/GenBank/DDBJ whole genome shotgun (WGS) entry which is preliminary data.</text>
</comment>
<dbReference type="OrthoDB" id="420606at2759"/>
<keyword evidence="2 6" id="KW-0812">Transmembrane</keyword>
<feature type="transmembrane region" description="Helical" evidence="6">
    <location>
        <begin position="597"/>
        <end position="614"/>
    </location>
</feature>
<feature type="transmembrane region" description="Helical" evidence="6">
    <location>
        <begin position="620"/>
        <end position="643"/>
    </location>
</feature>
<feature type="transmembrane region" description="Helical" evidence="6">
    <location>
        <begin position="525"/>
        <end position="545"/>
    </location>
</feature>
<evidence type="ECO:0000256" key="4">
    <source>
        <dbReference type="ARBA" id="ARBA00023136"/>
    </source>
</evidence>
<sequence length="740" mass="82756">MDHRQSHAGAPETVYVPAPRPPALQLVDSPSRTDGHSSHAFDRQSPSAAAGSPHAVKPNYLSKTSLLYLLCVGNIIIAVFYLAVYDQACISRAHYDELKANLRPPWMLYRWLGSKGVDVTDLQWYVFVVALPPAAPYLVVFLYISRRLRRYIASQPATAAAVVRGHGGSTSIHDCAPGGSSAAVKGGSDAPLTPFGSNSSAEPSPPVVVVEEISLASSTPSTLLVRRNTAPLHVFHIVSGAFIALCLSGPGFLFGAALVSLNFFCIAPLYKKLSFRACMAIMWVSHIAILFLNFHAGGYKFAWFGLSFLDNLWTPLIRWNTQYNMAILRMISFNNDLWESALVGEDRREKSLQKHERTCIACAQIRDQNKHAAATLPQEAVSCYKCRTECPRAVPEYTFSAYLGYMYYLPLYMAGPLSSFNAYVSYMHYPQRSMVGSATWRYGLRWLGHAFMLSTLMHYVYIMAMLLTPTAPAGGADPLTTTTATVTKAIEALMEAVTGLPSTTTTTLAPGPPVLDSMTFSQKSVLFFLVLAFLWAKFDVIWRFFRFFALLDGFDPPEDMPRCFANTVNIQSFWRDWHASFNLWLVRYMYIPMGGSRTKFLSIFPIFFFIAIWHDIEMRLLFWALFICIGFVPEIVVTTFFASKTNKLVLRIKRHRLLWRSLRICGTQLCLMELTLANLVGFAIGTSGTGAGLRQLFNEMTTGYLIYTPLLFFSAATLATQERDQKTYETAQLKIKYGLQ</sequence>
<dbReference type="Proteomes" id="UP000037923">
    <property type="component" value="Unassembled WGS sequence"/>
</dbReference>
<dbReference type="InterPro" id="IPR051085">
    <property type="entry name" value="MB_O-acyltransferase"/>
</dbReference>
<reference evidence="7 8" key="1">
    <citation type="submission" date="2015-07" db="EMBL/GenBank/DDBJ databases">
        <title>High-quality genome of monoxenous trypanosomatid Leptomonas pyrrhocoris.</title>
        <authorList>
            <person name="Flegontov P."/>
            <person name="Butenko A."/>
            <person name="Firsov S."/>
            <person name="Vlcek C."/>
            <person name="Logacheva M.D."/>
            <person name="Field M."/>
            <person name="Filatov D."/>
            <person name="Flegontova O."/>
            <person name="Gerasimov E."/>
            <person name="Jackson A.P."/>
            <person name="Kelly S."/>
            <person name="Opperdoes F."/>
            <person name="O'Reilly A."/>
            <person name="Votypka J."/>
            <person name="Yurchenko V."/>
            <person name="Lukes J."/>
        </authorList>
    </citation>
    <scope>NUCLEOTIDE SEQUENCE [LARGE SCALE GENOMIC DNA]</scope>
    <source>
        <strain evidence="7">H10</strain>
    </source>
</reference>
<feature type="transmembrane region" description="Helical" evidence="6">
    <location>
        <begin position="405"/>
        <end position="426"/>
    </location>
</feature>
<feature type="transmembrane region" description="Helical" evidence="6">
    <location>
        <begin position="664"/>
        <end position="684"/>
    </location>
</feature>
<evidence type="ECO:0000256" key="6">
    <source>
        <dbReference type="SAM" id="Phobius"/>
    </source>
</evidence>
<evidence type="ECO:0000256" key="3">
    <source>
        <dbReference type="ARBA" id="ARBA00022989"/>
    </source>
</evidence>
<dbReference type="PANTHER" id="PTHR13285">
    <property type="entry name" value="ACYLTRANSFERASE"/>
    <property type="match status" value="1"/>
</dbReference>
<protein>
    <recommendedName>
        <fullName evidence="9">Glycerol uptake protein</fullName>
    </recommendedName>
</protein>
<feature type="transmembrane region" description="Helical" evidence="6">
    <location>
        <begin position="704"/>
        <end position="720"/>
    </location>
</feature>
<dbReference type="OMA" id="CYKCRTE"/>
<keyword evidence="8" id="KW-1185">Reference proteome</keyword>
<keyword evidence="3 6" id="KW-1133">Transmembrane helix</keyword>
<evidence type="ECO:0008006" key="9">
    <source>
        <dbReference type="Google" id="ProtNLM"/>
    </source>
</evidence>
<evidence type="ECO:0000313" key="8">
    <source>
        <dbReference type="Proteomes" id="UP000037923"/>
    </source>
</evidence>
<dbReference type="InterPro" id="IPR004299">
    <property type="entry name" value="MBOAT_fam"/>
</dbReference>
<accession>A0A0N0DXF9</accession>
<proteinExistence type="predicted"/>
<organism evidence="7 8">
    <name type="scientific">Leptomonas pyrrhocoris</name>
    <name type="common">Firebug parasite</name>
    <dbReference type="NCBI Taxonomy" id="157538"/>
    <lineage>
        <taxon>Eukaryota</taxon>
        <taxon>Discoba</taxon>
        <taxon>Euglenozoa</taxon>
        <taxon>Kinetoplastea</taxon>
        <taxon>Metakinetoplastina</taxon>
        <taxon>Trypanosomatida</taxon>
        <taxon>Trypanosomatidae</taxon>
        <taxon>Leishmaniinae</taxon>
        <taxon>Leptomonas</taxon>
    </lineage>
</organism>
<dbReference type="GO" id="GO:0016020">
    <property type="term" value="C:membrane"/>
    <property type="evidence" value="ECO:0007669"/>
    <property type="project" value="UniProtKB-SubCell"/>
</dbReference>
<dbReference type="AlphaFoldDB" id="A0A0N0DXF9"/>
<feature type="transmembrane region" description="Helical" evidence="6">
    <location>
        <begin position="66"/>
        <end position="85"/>
    </location>
</feature>
<dbReference type="RefSeq" id="XP_015661350.1">
    <property type="nucleotide sequence ID" value="XM_015799748.1"/>
</dbReference>
<dbReference type="GO" id="GO:0016746">
    <property type="term" value="F:acyltransferase activity"/>
    <property type="evidence" value="ECO:0007669"/>
    <property type="project" value="TreeGrafter"/>
</dbReference>
<dbReference type="VEuPathDB" id="TriTrypDB:LpyrH10_04_2150"/>
<evidence type="ECO:0000256" key="2">
    <source>
        <dbReference type="ARBA" id="ARBA00022692"/>
    </source>
</evidence>
<feature type="region of interest" description="Disordered" evidence="5">
    <location>
        <begin position="1"/>
        <end position="54"/>
    </location>
</feature>
<dbReference type="PANTHER" id="PTHR13285:SF18">
    <property type="entry name" value="PROTEIN-CYSTEINE N-PALMITOYLTRANSFERASE RASP"/>
    <property type="match status" value="1"/>
</dbReference>
<feature type="transmembrane region" description="Helical" evidence="6">
    <location>
        <begin position="234"/>
        <end position="261"/>
    </location>
</feature>
<dbReference type="Pfam" id="PF03062">
    <property type="entry name" value="MBOAT"/>
    <property type="match status" value="1"/>
</dbReference>
<feature type="transmembrane region" description="Helical" evidence="6">
    <location>
        <begin position="301"/>
        <end position="319"/>
    </location>
</feature>
<comment type="subcellular location">
    <subcellularLocation>
        <location evidence="1">Membrane</location>
        <topology evidence="1">Multi-pass membrane protein</topology>
    </subcellularLocation>
</comment>
<feature type="compositionally biased region" description="Basic and acidic residues" evidence="5">
    <location>
        <begin position="31"/>
        <end position="42"/>
    </location>
</feature>
<gene>
    <name evidence="7" type="ORF">ABB37_02665</name>
</gene>
<dbReference type="GeneID" id="26902956"/>
<keyword evidence="4 6" id="KW-0472">Membrane</keyword>
<dbReference type="GO" id="GO:0005783">
    <property type="term" value="C:endoplasmic reticulum"/>
    <property type="evidence" value="ECO:0007669"/>
    <property type="project" value="TreeGrafter"/>
</dbReference>
<evidence type="ECO:0000256" key="1">
    <source>
        <dbReference type="ARBA" id="ARBA00004141"/>
    </source>
</evidence>
<evidence type="ECO:0000313" key="7">
    <source>
        <dbReference type="EMBL" id="KPA82911.1"/>
    </source>
</evidence>
<feature type="transmembrane region" description="Helical" evidence="6">
    <location>
        <begin position="273"/>
        <end position="294"/>
    </location>
</feature>
<feature type="transmembrane region" description="Helical" evidence="6">
    <location>
        <begin position="122"/>
        <end position="144"/>
    </location>
</feature>
<evidence type="ECO:0000256" key="5">
    <source>
        <dbReference type="SAM" id="MobiDB-lite"/>
    </source>
</evidence>
<dbReference type="EMBL" id="LGTL01000004">
    <property type="protein sequence ID" value="KPA82911.1"/>
    <property type="molecule type" value="Genomic_DNA"/>
</dbReference>
<feature type="transmembrane region" description="Helical" evidence="6">
    <location>
        <begin position="446"/>
        <end position="467"/>
    </location>
</feature>
<name>A0A0N0DXF9_LEPPY</name>